<dbReference type="Proteomes" id="UP001234581">
    <property type="component" value="Unassembled WGS sequence"/>
</dbReference>
<dbReference type="Pfam" id="PF01212">
    <property type="entry name" value="Beta_elim_lyase"/>
    <property type="match status" value="1"/>
</dbReference>
<comment type="caution">
    <text evidence="7">The sequence shown here is derived from an EMBL/GenBank/DDBJ whole genome shotgun (WGS) entry which is preliminary data.</text>
</comment>
<reference evidence="7 8" key="1">
    <citation type="submission" date="2023-03" db="EMBL/GenBank/DDBJ databases">
        <title>Genome sequence of Lichtheimia ornata CBS 291.66.</title>
        <authorList>
            <person name="Mohabir J.T."/>
            <person name="Shea T.P."/>
            <person name="Kurbessoian T."/>
            <person name="Berby B."/>
            <person name="Fontaine J."/>
            <person name="Livny J."/>
            <person name="Gnirke A."/>
            <person name="Stajich J.E."/>
            <person name="Cuomo C.A."/>
        </authorList>
    </citation>
    <scope>NUCLEOTIDE SEQUENCE [LARGE SCALE GENOMIC DNA]</scope>
    <source>
        <strain evidence="7">CBS 291.66</strain>
    </source>
</reference>
<feature type="domain" description="Aromatic amino acid beta-eliminating lyase/threonine aldolase" evidence="6">
    <location>
        <begin position="35"/>
        <end position="316"/>
    </location>
</feature>
<feature type="modified residue" description="N6-(pyridoxal phosphate)lysine" evidence="5">
    <location>
        <position position="230"/>
    </location>
</feature>
<proteinExistence type="inferred from homology"/>
<comment type="similarity">
    <text evidence="2">Belongs to the threonine aldolase family.</text>
</comment>
<dbReference type="AlphaFoldDB" id="A0AAD7V5Y2"/>
<dbReference type="InterPro" id="IPR015422">
    <property type="entry name" value="PyrdxlP-dep_Trfase_small"/>
</dbReference>
<dbReference type="Gene3D" id="3.40.640.10">
    <property type="entry name" value="Type I PLP-dependent aspartate aminotransferase-like (Major domain)"/>
    <property type="match status" value="1"/>
</dbReference>
<dbReference type="NCBIfam" id="NF041359">
    <property type="entry name" value="GntG_guanitoxin"/>
    <property type="match status" value="1"/>
</dbReference>
<gene>
    <name evidence="7" type="ORF">O0I10_004616</name>
</gene>
<evidence type="ECO:0000256" key="1">
    <source>
        <dbReference type="ARBA" id="ARBA00001933"/>
    </source>
</evidence>
<dbReference type="FunFam" id="3.40.640.10:FF:000030">
    <property type="entry name" value="Low-specificity L-threonine aldolase"/>
    <property type="match status" value="1"/>
</dbReference>
<evidence type="ECO:0000259" key="6">
    <source>
        <dbReference type="Pfam" id="PF01212"/>
    </source>
</evidence>
<dbReference type="PIRSF" id="PIRSF017617">
    <property type="entry name" value="Thr_aldolase"/>
    <property type="match status" value="1"/>
</dbReference>
<dbReference type="GO" id="GO:0006567">
    <property type="term" value="P:L-threonine catabolic process"/>
    <property type="evidence" value="ECO:0007669"/>
    <property type="project" value="TreeGrafter"/>
</dbReference>
<dbReference type="InterPro" id="IPR023603">
    <property type="entry name" value="Low_specificity_L-TA-like"/>
</dbReference>
<evidence type="ECO:0000256" key="4">
    <source>
        <dbReference type="ARBA" id="ARBA00023239"/>
    </source>
</evidence>
<sequence>MFTRRLLTTAARASTTRRSFATSTSITKNKPAVYDMTSDTATEVTDDMFDIMKRASRKDDVFGADDSINDLEQHVAKLLGHEAALFCASGTMTNQLGLRTLLTQPPHSVLCDARSHIYNYECGGLAYNSQAALTPTMPKNNVYLTAEEIDYNLNMDDLCGAPTRVIALENTLNGAIMPLEEMERIHTLARNKDLLLHLDGARLWNASQATGIPLSEYGQLFDTISVCVSKGVGAPVGSLVVGSRDRIKRARHVRKLLGGGWRQAGLLAAVAHHCIDTIVPTMPETHRLTSRLANHLETLGMRILLPCDTNMIFLDTAPWVTVNELADALEEKKIIIGRDEGTVTRIVLHHQIDEQAVEDFINVATRLSEEKQQLGKRVVEEDHKVDISRAYPSASR</sequence>
<dbReference type="PANTHER" id="PTHR48097:SF9">
    <property type="entry name" value="L-THREONINE ALDOLASE"/>
    <property type="match status" value="1"/>
</dbReference>
<evidence type="ECO:0000256" key="3">
    <source>
        <dbReference type="ARBA" id="ARBA00022898"/>
    </source>
</evidence>
<dbReference type="Gene3D" id="3.90.1150.10">
    <property type="entry name" value="Aspartate Aminotransferase, domain 1"/>
    <property type="match status" value="1"/>
</dbReference>
<keyword evidence="8" id="KW-1185">Reference proteome</keyword>
<comment type="cofactor">
    <cofactor evidence="1">
        <name>pyridoxal 5'-phosphate</name>
        <dbReference type="ChEBI" id="CHEBI:597326"/>
    </cofactor>
</comment>
<keyword evidence="4" id="KW-0456">Lyase</keyword>
<evidence type="ECO:0000256" key="5">
    <source>
        <dbReference type="PIRSR" id="PIRSR017617-1"/>
    </source>
</evidence>
<dbReference type="GO" id="GO:0008732">
    <property type="term" value="F:L-allo-threonine aldolase activity"/>
    <property type="evidence" value="ECO:0007669"/>
    <property type="project" value="TreeGrafter"/>
</dbReference>
<evidence type="ECO:0000313" key="7">
    <source>
        <dbReference type="EMBL" id="KAJ8659637.1"/>
    </source>
</evidence>
<evidence type="ECO:0000256" key="2">
    <source>
        <dbReference type="ARBA" id="ARBA00006966"/>
    </source>
</evidence>
<organism evidence="7 8">
    <name type="scientific">Lichtheimia ornata</name>
    <dbReference type="NCBI Taxonomy" id="688661"/>
    <lineage>
        <taxon>Eukaryota</taxon>
        <taxon>Fungi</taxon>
        <taxon>Fungi incertae sedis</taxon>
        <taxon>Mucoromycota</taxon>
        <taxon>Mucoromycotina</taxon>
        <taxon>Mucoromycetes</taxon>
        <taxon>Mucorales</taxon>
        <taxon>Lichtheimiaceae</taxon>
        <taxon>Lichtheimia</taxon>
    </lineage>
</organism>
<dbReference type="InterPro" id="IPR015421">
    <property type="entry name" value="PyrdxlP-dep_Trfase_major"/>
</dbReference>
<name>A0AAD7V5Y2_9FUNG</name>
<dbReference type="InterPro" id="IPR015424">
    <property type="entry name" value="PyrdxlP-dep_Trfase"/>
</dbReference>
<dbReference type="RefSeq" id="XP_058344550.1">
    <property type="nucleotide sequence ID" value="XM_058484673.1"/>
</dbReference>
<dbReference type="PANTHER" id="PTHR48097">
    <property type="entry name" value="L-THREONINE ALDOLASE-RELATED"/>
    <property type="match status" value="1"/>
</dbReference>
<keyword evidence="3" id="KW-0663">Pyridoxal phosphate</keyword>
<evidence type="ECO:0000313" key="8">
    <source>
        <dbReference type="Proteomes" id="UP001234581"/>
    </source>
</evidence>
<protein>
    <recommendedName>
        <fullName evidence="6">Aromatic amino acid beta-eliminating lyase/threonine aldolase domain-containing protein</fullName>
    </recommendedName>
</protein>
<accession>A0AAD7V5Y2</accession>
<dbReference type="InterPro" id="IPR001597">
    <property type="entry name" value="ArAA_b-elim_lyase/Thr_aldolase"/>
</dbReference>
<dbReference type="GO" id="GO:0005829">
    <property type="term" value="C:cytosol"/>
    <property type="evidence" value="ECO:0007669"/>
    <property type="project" value="TreeGrafter"/>
</dbReference>
<dbReference type="SUPFAM" id="SSF53383">
    <property type="entry name" value="PLP-dependent transferases"/>
    <property type="match status" value="1"/>
</dbReference>
<dbReference type="EMBL" id="JARTCD010000017">
    <property type="protein sequence ID" value="KAJ8659637.1"/>
    <property type="molecule type" value="Genomic_DNA"/>
</dbReference>
<dbReference type="GO" id="GO:0006545">
    <property type="term" value="P:glycine biosynthetic process"/>
    <property type="evidence" value="ECO:0007669"/>
    <property type="project" value="TreeGrafter"/>
</dbReference>
<dbReference type="GeneID" id="83212029"/>